<dbReference type="InterPro" id="IPR013762">
    <property type="entry name" value="Integrase-like_cat_sf"/>
</dbReference>
<dbReference type="OrthoDB" id="4137935at2"/>
<dbReference type="InterPro" id="IPR002104">
    <property type="entry name" value="Integrase_catalytic"/>
</dbReference>
<dbReference type="PANTHER" id="PTHR30349">
    <property type="entry name" value="PHAGE INTEGRASE-RELATED"/>
    <property type="match status" value="1"/>
</dbReference>
<dbReference type="GO" id="GO:0015074">
    <property type="term" value="P:DNA integration"/>
    <property type="evidence" value="ECO:0007669"/>
    <property type="project" value="UniProtKB-KW"/>
</dbReference>
<dbReference type="GO" id="GO:0006310">
    <property type="term" value="P:DNA recombination"/>
    <property type="evidence" value="ECO:0007669"/>
    <property type="project" value="UniProtKB-KW"/>
</dbReference>
<dbReference type="InterPro" id="IPR044068">
    <property type="entry name" value="CB"/>
</dbReference>
<evidence type="ECO:0000259" key="6">
    <source>
        <dbReference type="PROSITE" id="PS51900"/>
    </source>
</evidence>
<dbReference type="GO" id="GO:0003677">
    <property type="term" value="F:DNA binding"/>
    <property type="evidence" value="ECO:0007669"/>
    <property type="project" value="UniProtKB-UniRule"/>
</dbReference>
<dbReference type="PANTHER" id="PTHR30349:SF81">
    <property type="entry name" value="TYROSINE RECOMBINASE XERC"/>
    <property type="match status" value="1"/>
</dbReference>
<dbReference type="Pfam" id="PF02899">
    <property type="entry name" value="Phage_int_SAM_1"/>
    <property type="match status" value="1"/>
</dbReference>
<comment type="caution">
    <text evidence="7">The sequence shown here is derived from an EMBL/GenBank/DDBJ whole genome shotgun (WGS) entry which is preliminary data.</text>
</comment>
<keyword evidence="3" id="KW-0233">DNA recombination</keyword>
<dbReference type="AlphaFoldDB" id="A0A171DIV3"/>
<protein>
    <submittedName>
        <fullName evidence="7">Integrase</fullName>
    </submittedName>
</protein>
<dbReference type="InterPro" id="IPR004107">
    <property type="entry name" value="Integrase_SAM-like_N"/>
</dbReference>
<keyword evidence="2 4" id="KW-0238">DNA-binding</keyword>
<dbReference type="Pfam" id="PF00589">
    <property type="entry name" value="Phage_integrase"/>
    <property type="match status" value="1"/>
</dbReference>
<dbReference type="Proteomes" id="UP000077701">
    <property type="component" value="Unassembled WGS sequence"/>
</dbReference>
<dbReference type="InterPro" id="IPR010998">
    <property type="entry name" value="Integrase_recombinase_N"/>
</dbReference>
<dbReference type="STRING" id="161355.PS9374_04472"/>
<dbReference type="SUPFAM" id="SSF56349">
    <property type="entry name" value="DNA breaking-rejoining enzymes"/>
    <property type="match status" value="1"/>
</dbReference>
<dbReference type="RefSeq" id="WP_084008643.1">
    <property type="nucleotide sequence ID" value="NZ_BDCX01000011.1"/>
</dbReference>
<dbReference type="Gene3D" id="1.10.150.130">
    <property type="match status" value="1"/>
</dbReference>
<feature type="domain" description="Core-binding (CB)" evidence="6">
    <location>
        <begin position="84"/>
        <end position="166"/>
    </location>
</feature>
<evidence type="ECO:0000313" key="7">
    <source>
        <dbReference type="EMBL" id="GAT68807.1"/>
    </source>
</evidence>
<reference evidence="7 8" key="1">
    <citation type="journal article" date="2016" name="Genome Announc.">
        <title>Draft Genome Sequence of Planomonospora sphaerica JCM9374, a Rare Actinomycete.</title>
        <authorList>
            <person name="Dohra H."/>
            <person name="Suzuki T."/>
            <person name="Inoue Y."/>
            <person name="Kodani S."/>
        </authorList>
    </citation>
    <scope>NUCLEOTIDE SEQUENCE [LARGE SCALE GENOMIC DNA]</scope>
    <source>
        <strain evidence="7 8">JCM 9374</strain>
    </source>
</reference>
<reference evidence="8" key="2">
    <citation type="submission" date="2016-04" db="EMBL/GenBank/DDBJ databases">
        <title>Planomonospora sphaerica JCM9374 whole genome shotgun sequence.</title>
        <authorList>
            <person name="Suzuki T."/>
            <person name="Dohra H."/>
            <person name="Kodani S."/>
        </authorList>
    </citation>
    <scope>NUCLEOTIDE SEQUENCE [LARGE SCALE GENOMIC DNA]</scope>
    <source>
        <strain evidence="8">JCM 9374</strain>
    </source>
</reference>
<evidence type="ECO:0000259" key="5">
    <source>
        <dbReference type="PROSITE" id="PS51898"/>
    </source>
</evidence>
<dbReference type="InterPro" id="IPR011010">
    <property type="entry name" value="DNA_brk_join_enz"/>
</dbReference>
<evidence type="ECO:0000256" key="2">
    <source>
        <dbReference type="ARBA" id="ARBA00023125"/>
    </source>
</evidence>
<dbReference type="Gene3D" id="1.10.443.10">
    <property type="entry name" value="Intergrase catalytic core"/>
    <property type="match status" value="1"/>
</dbReference>
<sequence length="394" mass="42783">MSVQEPDLLPAVVQAPVAAGLEALAVSGVIVLDAPEDVSDDEADLRWLLEHGVLPISLPPKGTAPPAATAHELAALLLTAGAAREVLAATAGWLSSERRSSPATQAGYIKEVSWWLWWVQARGLHLPAVPFLEADLFAAAMRAIGLAPASRNRRRAAISSWYRYLVRAGQATHNPFDGMETAHKQPSTTRYLTQHQLEQLLDHTATHESPRVQAIMAVLVGTACRIGSLLDLRYEHLSHDAGHRTVDLPVKGGWLHRVVIDPFTEQLMQPYLDERGTAPGALFVTSTGKPLQRSYVFALVRRLAAAAQIPHADQLSVHSLRHSVATALLENDEPMDVVQALLGHADPRTTQTYAHANALNRSPAYRWGRRLQAGLTHRQAASGRRSVQGPVAPS</sequence>
<proteinExistence type="predicted"/>
<evidence type="ECO:0000256" key="1">
    <source>
        <dbReference type="ARBA" id="ARBA00022908"/>
    </source>
</evidence>
<name>A0A171DIV3_9ACTN</name>
<keyword evidence="1" id="KW-0229">DNA integration</keyword>
<dbReference type="CDD" id="cd00397">
    <property type="entry name" value="DNA_BRE_C"/>
    <property type="match status" value="1"/>
</dbReference>
<organism evidence="7 8">
    <name type="scientific">Planomonospora sphaerica</name>
    <dbReference type="NCBI Taxonomy" id="161355"/>
    <lineage>
        <taxon>Bacteria</taxon>
        <taxon>Bacillati</taxon>
        <taxon>Actinomycetota</taxon>
        <taxon>Actinomycetes</taxon>
        <taxon>Streptosporangiales</taxon>
        <taxon>Streptosporangiaceae</taxon>
        <taxon>Planomonospora</taxon>
    </lineage>
</organism>
<evidence type="ECO:0000256" key="3">
    <source>
        <dbReference type="ARBA" id="ARBA00023172"/>
    </source>
</evidence>
<dbReference type="EMBL" id="BDCX01000011">
    <property type="protein sequence ID" value="GAT68807.1"/>
    <property type="molecule type" value="Genomic_DNA"/>
</dbReference>
<evidence type="ECO:0000313" key="8">
    <source>
        <dbReference type="Proteomes" id="UP000077701"/>
    </source>
</evidence>
<dbReference type="PROSITE" id="PS51900">
    <property type="entry name" value="CB"/>
    <property type="match status" value="1"/>
</dbReference>
<keyword evidence="8" id="KW-1185">Reference proteome</keyword>
<accession>A0A171DIV3</accession>
<feature type="domain" description="Tyr recombinase" evidence="5">
    <location>
        <begin position="187"/>
        <end position="366"/>
    </location>
</feature>
<dbReference type="InterPro" id="IPR050090">
    <property type="entry name" value="Tyrosine_recombinase_XerCD"/>
</dbReference>
<evidence type="ECO:0000256" key="4">
    <source>
        <dbReference type="PROSITE-ProRule" id="PRU01248"/>
    </source>
</evidence>
<gene>
    <name evidence="7" type="ORF">PS9374_04472</name>
</gene>
<dbReference type="PROSITE" id="PS51898">
    <property type="entry name" value="TYR_RECOMBINASE"/>
    <property type="match status" value="1"/>
</dbReference>